<reference evidence="1" key="1">
    <citation type="submission" date="2014-09" db="EMBL/GenBank/DDBJ databases">
        <authorList>
            <person name="Magalhaes I.L.F."/>
            <person name="Oliveira U."/>
            <person name="Santos F.R."/>
            <person name="Vidigal T.H.D.A."/>
            <person name="Brescovit A.D."/>
            <person name="Santos A.J."/>
        </authorList>
    </citation>
    <scope>NUCLEOTIDE SEQUENCE</scope>
    <source>
        <tissue evidence="1">Shoot tissue taken approximately 20 cm above the soil surface</tissue>
    </source>
</reference>
<protein>
    <submittedName>
        <fullName evidence="1">Uncharacterized protein</fullName>
    </submittedName>
</protein>
<reference evidence="1" key="2">
    <citation type="journal article" date="2015" name="Data Brief">
        <title>Shoot transcriptome of the giant reed, Arundo donax.</title>
        <authorList>
            <person name="Barrero R.A."/>
            <person name="Guerrero F.D."/>
            <person name="Moolhuijzen P."/>
            <person name="Goolsby J.A."/>
            <person name="Tidwell J."/>
            <person name="Bellgard S.E."/>
            <person name="Bellgard M.I."/>
        </authorList>
    </citation>
    <scope>NUCLEOTIDE SEQUENCE</scope>
    <source>
        <tissue evidence="1">Shoot tissue taken approximately 20 cm above the soil surface</tissue>
    </source>
</reference>
<organism evidence="1">
    <name type="scientific">Arundo donax</name>
    <name type="common">Giant reed</name>
    <name type="synonym">Donax arundinaceus</name>
    <dbReference type="NCBI Taxonomy" id="35708"/>
    <lineage>
        <taxon>Eukaryota</taxon>
        <taxon>Viridiplantae</taxon>
        <taxon>Streptophyta</taxon>
        <taxon>Embryophyta</taxon>
        <taxon>Tracheophyta</taxon>
        <taxon>Spermatophyta</taxon>
        <taxon>Magnoliopsida</taxon>
        <taxon>Liliopsida</taxon>
        <taxon>Poales</taxon>
        <taxon>Poaceae</taxon>
        <taxon>PACMAD clade</taxon>
        <taxon>Arundinoideae</taxon>
        <taxon>Arundineae</taxon>
        <taxon>Arundo</taxon>
    </lineage>
</organism>
<evidence type="ECO:0000313" key="1">
    <source>
        <dbReference type="EMBL" id="JAE10030.1"/>
    </source>
</evidence>
<accession>A0A0A9FAG2</accession>
<dbReference type="EMBL" id="GBRH01187866">
    <property type="protein sequence ID" value="JAE10030.1"/>
    <property type="molecule type" value="Transcribed_RNA"/>
</dbReference>
<sequence>MRSSSPGRSWRPG</sequence>
<proteinExistence type="predicted"/>
<name>A0A0A9FAG2_ARUDO</name>